<dbReference type="InterPro" id="IPR050640">
    <property type="entry name" value="Bact_2-comp_sensor_kinase"/>
</dbReference>
<dbReference type="RefSeq" id="WP_225689305.1">
    <property type="nucleotide sequence ID" value="NZ_JAERSE020000003.1"/>
</dbReference>
<proteinExistence type="predicted"/>
<keyword evidence="1" id="KW-1133">Transmembrane helix</keyword>
<keyword evidence="3" id="KW-0418">Kinase</keyword>
<feature type="domain" description="Signal transduction histidine kinase internal region" evidence="2">
    <location>
        <begin position="155"/>
        <end position="233"/>
    </location>
</feature>
<comment type="caution">
    <text evidence="3">The sequence shown here is derived from an EMBL/GenBank/DDBJ whole genome shotgun (WGS) entry which is preliminary data.</text>
</comment>
<dbReference type="PANTHER" id="PTHR34220">
    <property type="entry name" value="SENSOR HISTIDINE KINASE YPDA"/>
    <property type="match status" value="1"/>
</dbReference>
<protein>
    <submittedName>
        <fullName evidence="3">Histidine kinase</fullName>
    </submittedName>
</protein>
<dbReference type="InterPro" id="IPR010559">
    <property type="entry name" value="Sig_transdc_His_kin_internal"/>
</dbReference>
<dbReference type="Proteomes" id="UP000618240">
    <property type="component" value="Unassembled WGS sequence"/>
</dbReference>
<keyword evidence="3" id="KW-0808">Transferase</keyword>
<evidence type="ECO:0000259" key="2">
    <source>
        <dbReference type="Pfam" id="PF06580"/>
    </source>
</evidence>
<keyword evidence="1" id="KW-0812">Transmembrane</keyword>
<keyword evidence="1" id="KW-0472">Membrane</keyword>
<name>A0ABS8A275_9FLAO</name>
<feature type="transmembrane region" description="Helical" evidence="1">
    <location>
        <begin position="43"/>
        <end position="66"/>
    </location>
</feature>
<sequence length="343" mass="39869">MITLKNKKLEVSIHLLIWLVLFFLPAAFSLGSDGNWLELFKHFWLQLIFLAVIFYINYLVLINWLYTNKKLGFVLINIGLIIALIIFKHQIFDWIESPRPKGGGGGRRPPEGFIYFMDFMIYMIPVAFSIAISSGQKMKQAEEIKREADNIKLKSELQHLKYQLQPHFFFNALNNIYSLIDFAPEKAKHSIHSLGKLMRHLLYKTDVEKIRLFDEIDFLNKYIELMTLRLNDNTKVLTSFPKMIPNLEIAPLLFISIVENAFKHGVSATQHSDISFKMEIVDDEIHFTASNSNFPKTEMDKSGSGIGVENLKKRLSLLYPEKYEFHSHLNNGMYIAEMKLKTK</sequence>
<evidence type="ECO:0000256" key="1">
    <source>
        <dbReference type="SAM" id="Phobius"/>
    </source>
</evidence>
<reference evidence="3 4" key="1">
    <citation type="submission" date="2021-09" db="EMBL/GenBank/DDBJ databases">
        <title>Genome sequencing and assembly of Chryseobacterium sp. RG1.</title>
        <authorList>
            <person name="Chhetri G."/>
        </authorList>
    </citation>
    <scope>NUCLEOTIDE SEQUENCE [LARGE SCALE GENOMIC DNA]</scope>
    <source>
        <strain evidence="3 4">RG1</strain>
    </source>
</reference>
<dbReference type="PANTHER" id="PTHR34220:SF7">
    <property type="entry name" value="SENSOR HISTIDINE KINASE YPDA"/>
    <property type="match status" value="1"/>
</dbReference>
<gene>
    <name evidence="3" type="ORF">JI747_012890</name>
</gene>
<organism evidence="3 4">
    <name type="scientific">Chryseobacterium tagetis</name>
    <dbReference type="NCBI Taxonomy" id="2801334"/>
    <lineage>
        <taxon>Bacteria</taxon>
        <taxon>Pseudomonadati</taxon>
        <taxon>Bacteroidota</taxon>
        <taxon>Flavobacteriia</taxon>
        <taxon>Flavobacteriales</taxon>
        <taxon>Weeksellaceae</taxon>
        <taxon>Chryseobacterium group</taxon>
        <taxon>Chryseobacterium</taxon>
    </lineage>
</organism>
<dbReference type="EMBL" id="JAERSE020000003">
    <property type="protein sequence ID" value="MCA6068084.1"/>
    <property type="molecule type" value="Genomic_DNA"/>
</dbReference>
<dbReference type="InterPro" id="IPR036890">
    <property type="entry name" value="HATPase_C_sf"/>
</dbReference>
<feature type="transmembrane region" description="Helical" evidence="1">
    <location>
        <begin position="112"/>
        <end position="132"/>
    </location>
</feature>
<dbReference type="GO" id="GO:0016301">
    <property type="term" value="F:kinase activity"/>
    <property type="evidence" value="ECO:0007669"/>
    <property type="project" value="UniProtKB-KW"/>
</dbReference>
<accession>A0ABS8A275</accession>
<dbReference type="Pfam" id="PF06580">
    <property type="entry name" value="His_kinase"/>
    <property type="match status" value="1"/>
</dbReference>
<evidence type="ECO:0000313" key="3">
    <source>
        <dbReference type="EMBL" id="MCA6068084.1"/>
    </source>
</evidence>
<evidence type="ECO:0000313" key="4">
    <source>
        <dbReference type="Proteomes" id="UP000618240"/>
    </source>
</evidence>
<feature type="transmembrane region" description="Helical" evidence="1">
    <location>
        <begin position="73"/>
        <end position="92"/>
    </location>
</feature>
<feature type="transmembrane region" description="Helical" evidence="1">
    <location>
        <begin position="12"/>
        <end position="31"/>
    </location>
</feature>
<keyword evidence="4" id="KW-1185">Reference proteome</keyword>
<dbReference type="SUPFAM" id="SSF55874">
    <property type="entry name" value="ATPase domain of HSP90 chaperone/DNA topoisomerase II/histidine kinase"/>
    <property type="match status" value="1"/>
</dbReference>